<evidence type="ECO:0000256" key="1">
    <source>
        <dbReference type="SAM" id="SignalP"/>
    </source>
</evidence>
<evidence type="ECO:0008006" key="4">
    <source>
        <dbReference type="Google" id="ProtNLM"/>
    </source>
</evidence>
<proteinExistence type="predicted"/>
<protein>
    <recommendedName>
        <fullName evidence="4">Lipoprotein</fullName>
    </recommendedName>
</protein>
<comment type="caution">
    <text evidence="2">The sequence shown here is derived from an EMBL/GenBank/DDBJ whole genome shotgun (WGS) entry which is preliminary data.</text>
</comment>
<gene>
    <name evidence="2" type="ORF">QUW08_11265</name>
</gene>
<organism evidence="2 3">
    <name type="scientific">Allofournierella massiliensis</name>
    <dbReference type="NCBI Taxonomy" id="1650663"/>
    <lineage>
        <taxon>Bacteria</taxon>
        <taxon>Bacillati</taxon>
        <taxon>Bacillota</taxon>
        <taxon>Clostridia</taxon>
        <taxon>Eubacteriales</taxon>
        <taxon>Oscillospiraceae</taxon>
        <taxon>Allofournierella</taxon>
    </lineage>
</organism>
<keyword evidence="1" id="KW-0732">Signal</keyword>
<reference evidence="2 3" key="3">
    <citation type="submission" date="2023-06" db="EMBL/GenBank/DDBJ databases">
        <authorList>
            <person name="Zeman M."/>
            <person name="Kubasova T."/>
            <person name="Jahodarova E."/>
            <person name="Nykrynova M."/>
            <person name="Rychlik I."/>
        </authorList>
    </citation>
    <scope>NUCLEOTIDE SEQUENCE [LARGE SCALE GENOMIC DNA]</scope>
    <source>
        <strain evidence="2 3">ET340</strain>
    </source>
</reference>
<dbReference type="Proteomes" id="UP001529380">
    <property type="component" value="Unassembled WGS sequence"/>
</dbReference>
<reference evidence="2 3" key="2">
    <citation type="submission" date="2023-06" db="EMBL/GenBank/DDBJ databases">
        <title>Identification and characterization of horizontal gene transfer across gut microbiota members of farm animals based on homology search.</title>
        <authorList>
            <person name="Schwarzerova J."/>
            <person name="Nykrynova M."/>
            <person name="Jureckova K."/>
            <person name="Cejkova D."/>
            <person name="Rychlik I."/>
        </authorList>
    </citation>
    <scope>NUCLEOTIDE SEQUENCE [LARGE SCALE GENOMIC DNA]</scope>
    <source>
        <strain evidence="2 3">ET340</strain>
    </source>
</reference>
<feature type="chain" id="PRO_5045998310" description="Lipoprotein" evidence="1">
    <location>
        <begin position="28"/>
        <end position="423"/>
    </location>
</feature>
<dbReference type="RefSeq" id="WP_289600299.1">
    <property type="nucleotide sequence ID" value="NZ_JAUDCL010000021.1"/>
</dbReference>
<feature type="signal peptide" evidence="1">
    <location>
        <begin position="1"/>
        <end position="27"/>
    </location>
</feature>
<accession>A0ABT7USK2</accession>
<name>A0ABT7USK2_9FIRM</name>
<evidence type="ECO:0000313" key="3">
    <source>
        <dbReference type="Proteomes" id="UP001529380"/>
    </source>
</evidence>
<reference evidence="3" key="1">
    <citation type="submission" date="2023-06" db="EMBL/GenBank/DDBJ databases">
        <title>Identification and characterization of horizontal gene transfer across gut microbiota members of farm animals based on homology search.</title>
        <authorList>
            <person name="Zeman M."/>
            <person name="Kubasova T."/>
            <person name="Jahodarova E."/>
            <person name="Nykrynova M."/>
            <person name="Rychlik I."/>
        </authorList>
    </citation>
    <scope>NUCLEOTIDE SEQUENCE [LARGE SCALE GENOMIC DNA]</scope>
    <source>
        <strain evidence="3">ET340</strain>
    </source>
</reference>
<evidence type="ECO:0000313" key="2">
    <source>
        <dbReference type="EMBL" id="MDM8201864.1"/>
    </source>
</evidence>
<sequence length="423" mass="45568">MKRLVATLTACLLLAGCAAAPSSDAGADSPASSAQSTGANPDLAGLELQVLPEMSAVTAEGFYTVDMVPLPDGSIRMLYGDFASSSLIPLCAAPGCAHTGPECQGRMFAYGGIRSMVIGEQLFLVLPGVSGSVDEYGEAALAGIMTMEPDGSGKTLLTRFGAEQELRDPYITDGKDLYCTLQTAEDGWPKEDLIRIDLATGEWESIYQMDAERSEQLMGAFGSCVLLCSQTSVQGKLAMPLTRLDLATGEKAQLPYPDLGDTTMAVQGRKIYYYSFSENALHGLDWVALEDRMLKENLFEGGLGDVSASFLDCRDDHALLSLFLPDSDETLLVQVDLTTGESSDFTLTYSDIMGSERRVRVLASLPGTEQYLVEMGEQAVDYHTELSDGTPTVMKTSRPLYGVMDAADYWSSSPNYQTLNYSE</sequence>
<dbReference type="PROSITE" id="PS51257">
    <property type="entry name" value="PROKAR_LIPOPROTEIN"/>
    <property type="match status" value="1"/>
</dbReference>
<dbReference type="EMBL" id="JAUDCL010000021">
    <property type="protein sequence ID" value="MDM8201864.1"/>
    <property type="molecule type" value="Genomic_DNA"/>
</dbReference>
<keyword evidence="3" id="KW-1185">Reference proteome</keyword>